<dbReference type="AlphaFoldDB" id="A0A2R4MDM8"/>
<evidence type="ECO:0000313" key="5">
    <source>
        <dbReference type="EMBL" id="AVX04073.1"/>
    </source>
</evidence>
<evidence type="ECO:0000256" key="2">
    <source>
        <dbReference type="ARBA" id="ARBA00023125"/>
    </source>
</evidence>
<dbReference type="InterPro" id="IPR036388">
    <property type="entry name" value="WH-like_DNA-bd_sf"/>
</dbReference>
<evidence type="ECO:0000256" key="3">
    <source>
        <dbReference type="ARBA" id="ARBA00023163"/>
    </source>
</evidence>
<dbReference type="InterPro" id="IPR000835">
    <property type="entry name" value="HTH_MarR-typ"/>
</dbReference>
<keyword evidence="6" id="KW-1185">Reference proteome</keyword>
<gene>
    <name evidence="5" type="ORF">MXMO3_01543</name>
</gene>
<dbReference type="Proteomes" id="UP000258927">
    <property type="component" value="Chromosome"/>
</dbReference>
<sequence>MDRASLAAQQWQNERPDLDTVPMETLGRIAELALRAQRDHIDQLFAKHGLQPGEFDVLATLRRSGAPFALSPTALYEATMVSSGGMTNRIDKLEKAGLIERRANPNDRRSNLVALTGDGLAKIDQILPQHISNEQNILAALNDKEIEQLNAISKKLIARLDQLEAKPKV</sequence>
<dbReference type="RefSeq" id="WP_117395478.1">
    <property type="nucleotide sequence ID" value="NZ_CP021330.1"/>
</dbReference>
<evidence type="ECO:0000256" key="1">
    <source>
        <dbReference type="ARBA" id="ARBA00023015"/>
    </source>
</evidence>
<dbReference type="SMART" id="SM00347">
    <property type="entry name" value="HTH_MARR"/>
    <property type="match status" value="1"/>
</dbReference>
<dbReference type="PRINTS" id="PR00598">
    <property type="entry name" value="HTHMARR"/>
</dbReference>
<feature type="domain" description="HTH marR-type" evidence="4">
    <location>
        <begin position="23"/>
        <end position="158"/>
    </location>
</feature>
<evidence type="ECO:0000259" key="4">
    <source>
        <dbReference type="PROSITE" id="PS50995"/>
    </source>
</evidence>
<organism evidence="5 6">
    <name type="scientific">Maritalea myrionectae</name>
    <dbReference type="NCBI Taxonomy" id="454601"/>
    <lineage>
        <taxon>Bacteria</taxon>
        <taxon>Pseudomonadati</taxon>
        <taxon>Pseudomonadota</taxon>
        <taxon>Alphaproteobacteria</taxon>
        <taxon>Hyphomicrobiales</taxon>
        <taxon>Devosiaceae</taxon>
        <taxon>Maritalea</taxon>
    </lineage>
</organism>
<dbReference type="PROSITE" id="PS50995">
    <property type="entry name" value="HTH_MARR_2"/>
    <property type="match status" value="1"/>
</dbReference>
<dbReference type="GO" id="GO:0003677">
    <property type="term" value="F:DNA binding"/>
    <property type="evidence" value="ECO:0007669"/>
    <property type="project" value="UniProtKB-KW"/>
</dbReference>
<keyword evidence="3" id="KW-0804">Transcription</keyword>
<accession>A0A2R4MDM8</accession>
<keyword evidence="2" id="KW-0238">DNA-binding</keyword>
<dbReference type="InterPro" id="IPR036390">
    <property type="entry name" value="WH_DNA-bd_sf"/>
</dbReference>
<dbReference type="EMBL" id="CP021330">
    <property type="protein sequence ID" value="AVX04073.1"/>
    <property type="molecule type" value="Genomic_DNA"/>
</dbReference>
<keyword evidence="1" id="KW-0805">Transcription regulation</keyword>
<dbReference type="Pfam" id="PF12802">
    <property type="entry name" value="MarR_2"/>
    <property type="match status" value="1"/>
</dbReference>
<dbReference type="Gene3D" id="1.10.10.10">
    <property type="entry name" value="Winged helix-like DNA-binding domain superfamily/Winged helix DNA-binding domain"/>
    <property type="match status" value="1"/>
</dbReference>
<reference evidence="5 6" key="1">
    <citation type="submission" date="2017-05" db="EMBL/GenBank/DDBJ databases">
        <title>Genome Analysis of Maritalea myrionectae HL2708#5.</title>
        <authorList>
            <consortium name="Cotde Inc.-PKNU"/>
            <person name="Jang D."/>
            <person name="Oh H.-M."/>
        </authorList>
    </citation>
    <scope>NUCLEOTIDE SEQUENCE [LARGE SCALE GENOMIC DNA]</scope>
    <source>
        <strain evidence="5 6">HL2708#5</strain>
    </source>
</reference>
<dbReference type="PANTHER" id="PTHR42756:SF1">
    <property type="entry name" value="TRANSCRIPTIONAL REPRESSOR OF EMRAB OPERON"/>
    <property type="match status" value="1"/>
</dbReference>
<dbReference type="KEGG" id="mmyr:MXMO3_01543"/>
<evidence type="ECO:0000313" key="6">
    <source>
        <dbReference type="Proteomes" id="UP000258927"/>
    </source>
</evidence>
<dbReference type="GO" id="GO:0003700">
    <property type="term" value="F:DNA-binding transcription factor activity"/>
    <property type="evidence" value="ECO:0007669"/>
    <property type="project" value="InterPro"/>
</dbReference>
<dbReference type="SUPFAM" id="SSF46785">
    <property type="entry name" value="Winged helix' DNA-binding domain"/>
    <property type="match status" value="1"/>
</dbReference>
<proteinExistence type="predicted"/>
<name>A0A2R4MDM8_9HYPH</name>
<dbReference type="STRING" id="1122213.GCA_000423365_01247"/>
<dbReference type="PANTHER" id="PTHR42756">
    <property type="entry name" value="TRANSCRIPTIONAL REGULATOR, MARR"/>
    <property type="match status" value="1"/>
</dbReference>
<protein>
    <submittedName>
        <fullName evidence="5">HTH-type transcriptional regulator PecS</fullName>
    </submittedName>
</protein>